<gene>
    <name evidence="2" type="ORF">HJG60_009028</name>
</gene>
<organism evidence="2 3">
    <name type="scientific">Phyllostomus discolor</name>
    <name type="common">pale spear-nosed bat</name>
    <dbReference type="NCBI Taxonomy" id="89673"/>
    <lineage>
        <taxon>Eukaryota</taxon>
        <taxon>Metazoa</taxon>
        <taxon>Chordata</taxon>
        <taxon>Craniata</taxon>
        <taxon>Vertebrata</taxon>
        <taxon>Euteleostomi</taxon>
        <taxon>Mammalia</taxon>
        <taxon>Eutheria</taxon>
        <taxon>Laurasiatheria</taxon>
        <taxon>Chiroptera</taxon>
        <taxon>Yangochiroptera</taxon>
        <taxon>Phyllostomidae</taxon>
        <taxon>Phyllostominae</taxon>
        <taxon>Phyllostomus</taxon>
    </lineage>
</organism>
<dbReference type="AlphaFoldDB" id="A0A833YF58"/>
<accession>A0A833YF58</accession>
<keyword evidence="1" id="KW-1133">Transmembrane helix</keyword>
<evidence type="ECO:0000313" key="3">
    <source>
        <dbReference type="Proteomes" id="UP000664940"/>
    </source>
</evidence>
<keyword evidence="1" id="KW-0812">Transmembrane</keyword>
<feature type="transmembrane region" description="Helical" evidence="1">
    <location>
        <begin position="29"/>
        <end position="50"/>
    </location>
</feature>
<keyword evidence="1" id="KW-0472">Membrane</keyword>
<proteinExistence type="predicted"/>
<feature type="transmembrane region" description="Helical" evidence="1">
    <location>
        <begin position="62"/>
        <end position="82"/>
    </location>
</feature>
<comment type="caution">
    <text evidence="2">The sequence shown here is derived from an EMBL/GenBank/DDBJ whole genome shotgun (WGS) entry which is preliminary data.</text>
</comment>
<dbReference type="EMBL" id="JABVXQ010000014">
    <property type="protein sequence ID" value="KAF6078108.1"/>
    <property type="molecule type" value="Genomic_DNA"/>
</dbReference>
<dbReference type="Proteomes" id="UP000664940">
    <property type="component" value="Unassembled WGS sequence"/>
</dbReference>
<reference evidence="2 3" key="1">
    <citation type="journal article" date="2020" name="Nature">
        <title>Six reference-quality genomes reveal evolution of bat adaptations.</title>
        <authorList>
            <person name="Jebb D."/>
            <person name="Huang Z."/>
            <person name="Pippel M."/>
            <person name="Hughes G.M."/>
            <person name="Lavrichenko K."/>
            <person name="Devanna P."/>
            <person name="Winkler S."/>
            <person name="Jermiin L.S."/>
            <person name="Skirmuntt E.C."/>
            <person name="Katzourakis A."/>
            <person name="Burkitt-Gray L."/>
            <person name="Ray D.A."/>
            <person name="Sullivan K.A.M."/>
            <person name="Roscito J.G."/>
            <person name="Kirilenko B.M."/>
            <person name="Davalos L.M."/>
            <person name="Corthals A.P."/>
            <person name="Power M.L."/>
            <person name="Jones G."/>
            <person name="Ransome R.D."/>
            <person name="Dechmann D.K.N."/>
            <person name="Locatelli A.G."/>
            <person name="Puechmaille S.J."/>
            <person name="Fedrigo O."/>
            <person name="Jarvis E.D."/>
            <person name="Hiller M."/>
            <person name="Vernes S.C."/>
            <person name="Myers E.W."/>
            <person name="Teeling E.C."/>
        </authorList>
    </citation>
    <scope>NUCLEOTIDE SEQUENCE [LARGE SCALE GENOMIC DNA]</scope>
    <source>
        <strain evidence="2">Bat1K_MPI-CBG_1</strain>
    </source>
</reference>
<evidence type="ECO:0000256" key="1">
    <source>
        <dbReference type="SAM" id="Phobius"/>
    </source>
</evidence>
<name>A0A833YF58_9CHIR</name>
<sequence length="122" mass="13722">MCCTSSSPSCTPIIWMLECFKMSWRFRSLSSFVCILISSFYSDCMCFSSFLQVHSIDVSPRFFPSLFPCAFFFISFSVAFIFSSTLRPKSTNSLSILITSALNCAPDRLAISWQLKRIGSGV</sequence>
<protein>
    <submittedName>
        <fullName evidence="2">Uncharacterized protein</fullName>
    </submittedName>
</protein>
<evidence type="ECO:0000313" key="2">
    <source>
        <dbReference type="EMBL" id="KAF6078108.1"/>
    </source>
</evidence>